<feature type="transmembrane region" description="Helical" evidence="1">
    <location>
        <begin position="73"/>
        <end position="91"/>
    </location>
</feature>
<feature type="transmembrane region" description="Helical" evidence="1">
    <location>
        <begin position="263"/>
        <end position="280"/>
    </location>
</feature>
<evidence type="ECO:0000256" key="1">
    <source>
        <dbReference type="SAM" id="Phobius"/>
    </source>
</evidence>
<protein>
    <recommendedName>
        <fullName evidence="4">NnrS family protein</fullName>
    </recommendedName>
</protein>
<keyword evidence="1" id="KW-0472">Membrane</keyword>
<comment type="caution">
    <text evidence="2">The sequence shown here is derived from an EMBL/GenBank/DDBJ whole genome shotgun (WGS) entry which is preliminary data.</text>
</comment>
<feature type="transmembrane region" description="Helical" evidence="1">
    <location>
        <begin position="163"/>
        <end position="185"/>
    </location>
</feature>
<dbReference type="AlphaFoldDB" id="A0A171KRX3"/>
<keyword evidence="1" id="KW-0812">Transmembrane</keyword>
<feature type="transmembrane region" description="Helical" evidence="1">
    <location>
        <begin position="327"/>
        <end position="345"/>
    </location>
</feature>
<evidence type="ECO:0000313" key="3">
    <source>
        <dbReference type="Proteomes" id="UP000078084"/>
    </source>
</evidence>
<evidence type="ECO:0008006" key="4">
    <source>
        <dbReference type="Google" id="ProtNLM"/>
    </source>
</evidence>
<accession>A0A171KRX3</accession>
<feature type="transmembrane region" description="Helical" evidence="1">
    <location>
        <begin position="103"/>
        <end position="125"/>
    </location>
</feature>
<organism evidence="2 3">
    <name type="scientific">Kerstersia gyiorum</name>
    <dbReference type="NCBI Taxonomy" id="206506"/>
    <lineage>
        <taxon>Bacteria</taxon>
        <taxon>Pseudomonadati</taxon>
        <taxon>Pseudomonadota</taxon>
        <taxon>Betaproteobacteria</taxon>
        <taxon>Burkholderiales</taxon>
        <taxon>Alcaligenaceae</taxon>
        <taxon>Kerstersia</taxon>
    </lineage>
</organism>
<sequence>MRLNPPQALLARCLRPMLAHPVLTCAFRPFFLLTAISGALLLLLWLASATPLPLFAWLRQTMPGGGTAWHAHELIYGYGMAAVAGFLLVAVPEFTQTPAFSRARAATLALLWLLARLAYLAAPIWPFGLGLWPALLCNLALGLLLAATVLPPLLRASGRGQSGFAWGLICLLPLQAGFFAASLMHGDGMRWLHAAVGALMALIIVAASRISMRIVNSRIHEGRLLDPLPETPLYLARPPRRNFAIFTIALCAALEFLQVAPTVLGWCALAACAAMLNLLNDWHVGRPLLTRWALMLYACYWLMALGYGLMGAHWLGLPGALSAGRHLLMIGGMGLSIFAVMCIAGRFHSGHWLDQRHWIPLSAIALCAAALLRAWAGLTASPLVQHLTLAASGLLWVAVFSAYAVYFWPILTRPRTDGLEGCAEPLSDGHGGASHQCG</sequence>
<evidence type="ECO:0000313" key="2">
    <source>
        <dbReference type="EMBL" id="KKO71640.1"/>
    </source>
</evidence>
<dbReference type="RefSeq" id="WP_068371471.1">
    <property type="nucleotide sequence ID" value="NZ_CP033936.1"/>
</dbReference>
<feature type="transmembrane region" description="Helical" evidence="1">
    <location>
        <begin position="292"/>
        <end position="315"/>
    </location>
</feature>
<dbReference type="Pfam" id="PF05940">
    <property type="entry name" value="NnrS"/>
    <property type="match status" value="1"/>
</dbReference>
<feature type="transmembrane region" description="Helical" evidence="1">
    <location>
        <begin position="357"/>
        <end position="376"/>
    </location>
</feature>
<dbReference type="PATRIC" id="fig|206506.3.peg.2277"/>
<dbReference type="STRING" id="206506.AAV32_10665"/>
<reference evidence="2 3" key="1">
    <citation type="submission" date="2015-04" db="EMBL/GenBank/DDBJ databases">
        <title>Genome sequence of Kerstersia gyiorum CG1.</title>
        <authorList>
            <person name="Greninger A.L."/>
            <person name="Kozyreva V."/>
            <person name="Chaturvedi V."/>
        </authorList>
    </citation>
    <scope>NUCLEOTIDE SEQUENCE [LARGE SCALE GENOMIC DNA]</scope>
    <source>
        <strain evidence="2 3">CG1</strain>
    </source>
</reference>
<gene>
    <name evidence="2" type="ORF">AAV32_10665</name>
</gene>
<keyword evidence="1" id="KW-1133">Transmembrane helix</keyword>
<name>A0A171KRX3_9BURK</name>
<feature type="transmembrane region" description="Helical" evidence="1">
    <location>
        <begin position="191"/>
        <end position="210"/>
    </location>
</feature>
<dbReference type="OrthoDB" id="9770040at2"/>
<feature type="transmembrane region" description="Helical" evidence="1">
    <location>
        <begin position="131"/>
        <end position="151"/>
    </location>
</feature>
<keyword evidence="3" id="KW-1185">Reference proteome</keyword>
<dbReference type="Proteomes" id="UP000078084">
    <property type="component" value="Unassembled WGS sequence"/>
</dbReference>
<feature type="transmembrane region" description="Helical" evidence="1">
    <location>
        <begin position="241"/>
        <end position="257"/>
    </location>
</feature>
<feature type="transmembrane region" description="Helical" evidence="1">
    <location>
        <begin position="388"/>
        <end position="408"/>
    </location>
</feature>
<dbReference type="EMBL" id="LBNE01000006">
    <property type="protein sequence ID" value="KKO71640.1"/>
    <property type="molecule type" value="Genomic_DNA"/>
</dbReference>
<proteinExistence type="predicted"/>
<dbReference type="InterPro" id="IPR010266">
    <property type="entry name" value="NnrS"/>
</dbReference>